<dbReference type="EMBL" id="LRBG01000035">
    <property type="protein sequence ID" value="KXU84903.1"/>
    <property type="molecule type" value="Genomic_DNA"/>
</dbReference>
<keyword evidence="2" id="KW-1185">Reference proteome</keyword>
<protein>
    <submittedName>
        <fullName evidence="1">Uncharacterized protein</fullName>
    </submittedName>
</protein>
<comment type="caution">
    <text evidence="1">The sequence shown here is derived from an EMBL/GenBank/DDBJ whole genome shotgun (WGS) entry which is preliminary data.</text>
</comment>
<dbReference type="STRING" id="1399968.CI15_21670"/>
<dbReference type="Proteomes" id="UP000075613">
    <property type="component" value="Unassembled WGS sequence"/>
</dbReference>
<evidence type="ECO:0000313" key="2">
    <source>
        <dbReference type="Proteomes" id="UP000075613"/>
    </source>
</evidence>
<reference evidence="1 2" key="1">
    <citation type="journal article" date="2015" name="Int. J. Syst. Evol. Microbiol.">
        <title>Burkholderia monticola sp. nov., isolated from mountain soil.</title>
        <authorList>
            <person name="Baek I."/>
            <person name="Seo B."/>
            <person name="Lee I."/>
            <person name="Yi H."/>
            <person name="Chun J."/>
        </authorList>
    </citation>
    <scope>NUCLEOTIDE SEQUENCE [LARGE SCALE GENOMIC DNA]</scope>
    <source>
        <strain evidence="1 2">JC2948</strain>
    </source>
</reference>
<gene>
    <name evidence="1" type="ORF">CI15_21670</name>
</gene>
<evidence type="ECO:0000313" key="1">
    <source>
        <dbReference type="EMBL" id="KXU84903.1"/>
    </source>
</evidence>
<proteinExistence type="predicted"/>
<name>A0A149PIL2_9BURK</name>
<accession>A0A149PIL2</accession>
<organism evidence="1 2">
    <name type="scientific">Paraburkholderia monticola</name>
    <dbReference type="NCBI Taxonomy" id="1399968"/>
    <lineage>
        <taxon>Bacteria</taxon>
        <taxon>Pseudomonadati</taxon>
        <taxon>Pseudomonadota</taxon>
        <taxon>Betaproteobacteria</taxon>
        <taxon>Burkholderiales</taxon>
        <taxon>Burkholderiaceae</taxon>
        <taxon>Paraburkholderia</taxon>
    </lineage>
</organism>
<dbReference type="AlphaFoldDB" id="A0A149PIL2"/>
<sequence length="78" mass="8690">MTNFNGVRSFLDGHHTVDPVVLVRWSDQLPVENEFAIGRSANEAKGWTGTARNDLAMRHSAAREGNDKRCQANGSHHF</sequence>